<sequence length="55" mass="6425">MPHKVNDESSVEEHDWQPSKKIAKYTVDETDSSVLRTPKRGRPPKEQALEHEVKR</sequence>
<feature type="region of interest" description="Disordered" evidence="1">
    <location>
        <begin position="1"/>
        <end position="55"/>
    </location>
</feature>
<proteinExistence type="predicted"/>
<organism evidence="2 3">
    <name type="scientific">Parelaphostrongylus tenuis</name>
    <name type="common">Meningeal worm</name>
    <dbReference type="NCBI Taxonomy" id="148309"/>
    <lineage>
        <taxon>Eukaryota</taxon>
        <taxon>Metazoa</taxon>
        <taxon>Ecdysozoa</taxon>
        <taxon>Nematoda</taxon>
        <taxon>Chromadorea</taxon>
        <taxon>Rhabditida</taxon>
        <taxon>Rhabditina</taxon>
        <taxon>Rhabditomorpha</taxon>
        <taxon>Strongyloidea</taxon>
        <taxon>Metastrongylidae</taxon>
        <taxon>Parelaphostrongylus</taxon>
    </lineage>
</organism>
<evidence type="ECO:0000313" key="2">
    <source>
        <dbReference type="EMBL" id="KAJ1367873.1"/>
    </source>
</evidence>
<feature type="compositionally biased region" description="Basic and acidic residues" evidence="1">
    <location>
        <begin position="43"/>
        <end position="55"/>
    </location>
</feature>
<evidence type="ECO:0000313" key="3">
    <source>
        <dbReference type="Proteomes" id="UP001196413"/>
    </source>
</evidence>
<accession>A0AAD5R1F4</accession>
<reference evidence="2" key="1">
    <citation type="submission" date="2021-06" db="EMBL/GenBank/DDBJ databases">
        <title>Parelaphostrongylus tenuis whole genome reference sequence.</title>
        <authorList>
            <person name="Garwood T.J."/>
            <person name="Larsen P.A."/>
            <person name="Fountain-Jones N.M."/>
            <person name="Garbe J.R."/>
            <person name="Macchietto M.G."/>
            <person name="Kania S.A."/>
            <person name="Gerhold R.W."/>
            <person name="Richards J.E."/>
            <person name="Wolf T.M."/>
        </authorList>
    </citation>
    <scope>NUCLEOTIDE SEQUENCE</scope>
    <source>
        <strain evidence="2">MNPRO001-30</strain>
        <tissue evidence="2">Meninges</tissue>
    </source>
</reference>
<dbReference type="Proteomes" id="UP001196413">
    <property type="component" value="Unassembled WGS sequence"/>
</dbReference>
<evidence type="ECO:0000256" key="1">
    <source>
        <dbReference type="SAM" id="MobiDB-lite"/>
    </source>
</evidence>
<keyword evidence="3" id="KW-1185">Reference proteome</keyword>
<gene>
    <name evidence="2" type="ORF">KIN20_028883</name>
</gene>
<dbReference type="AlphaFoldDB" id="A0AAD5R1F4"/>
<feature type="compositionally biased region" description="Basic and acidic residues" evidence="1">
    <location>
        <begin position="1"/>
        <end position="18"/>
    </location>
</feature>
<feature type="non-terminal residue" evidence="2">
    <location>
        <position position="55"/>
    </location>
</feature>
<protein>
    <submittedName>
        <fullName evidence="2">Uncharacterized protein</fullName>
    </submittedName>
</protein>
<comment type="caution">
    <text evidence="2">The sequence shown here is derived from an EMBL/GenBank/DDBJ whole genome shotgun (WGS) entry which is preliminary data.</text>
</comment>
<dbReference type="EMBL" id="JAHQIW010006029">
    <property type="protein sequence ID" value="KAJ1367873.1"/>
    <property type="molecule type" value="Genomic_DNA"/>
</dbReference>
<name>A0AAD5R1F4_PARTN</name>